<keyword evidence="2" id="KW-1185">Reference proteome</keyword>
<name>A0A5B8XRK1_9DELT</name>
<dbReference type="Proteomes" id="UP000321595">
    <property type="component" value="Chromosome"/>
</dbReference>
<dbReference type="AlphaFoldDB" id="A0A5B8XRK1"/>
<evidence type="ECO:0000313" key="2">
    <source>
        <dbReference type="Proteomes" id="UP000321595"/>
    </source>
</evidence>
<dbReference type="EMBL" id="CP042467">
    <property type="protein sequence ID" value="QED28280.1"/>
    <property type="molecule type" value="Genomic_DNA"/>
</dbReference>
<dbReference type="RefSeq" id="WP_146960565.1">
    <property type="nucleotide sequence ID" value="NZ_CP042467.1"/>
</dbReference>
<dbReference type="InterPro" id="IPR029024">
    <property type="entry name" value="TerB-like"/>
</dbReference>
<protein>
    <recommendedName>
        <fullName evidence="3">Co-chaperone DjlA N-terminal domain-containing protein</fullName>
    </recommendedName>
</protein>
<sequence length="156" mass="17594">MSLENEVMSYFDELDSLKEMSIDANKAFLDLLVFGVLADGETTEDELAQLDEELLRLPFIWDEDARNEVTDHSAKTRELLEGNLDDHGVIEGFLESLARRVETQELRMIGLRMFVAITVSDGFTETERQFCHAIGAAFDFDPSEVDSVIAQIAETI</sequence>
<accession>A0A5B8XRK1</accession>
<evidence type="ECO:0000313" key="1">
    <source>
        <dbReference type="EMBL" id="QED28280.1"/>
    </source>
</evidence>
<dbReference type="Gene3D" id="1.10.3680.10">
    <property type="entry name" value="TerB-like"/>
    <property type="match status" value="1"/>
</dbReference>
<gene>
    <name evidence="1" type="ORF">FRD01_13785</name>
</gene>
<evidence type="ECO:0008006" key="3">
    <source>
        <dbReference type="Google" id="ProtNLM"/>
    </source>
</evidence>
<organism evidence="1 2">
    <name type="scientific">Microvenator marinus</name>
    <dbReference type="NCBI Taxonomy" id="2600177"/>
    <lineage>
        <taxon>Bacteria</taxon>
        <taxon>Deltaproteobacteria</taxon>
        <taxon>Bradymonadales</taxon>
        <taxon>Microvenatoraceae</taxon>
        <taxon>Microvenator</taxon>
    </lineage>
</organism>
<dbReference type="SUPFAM" id="SSF158682">
    <property type="entry name" value="TerB-like"/>
    <property type="match status" value="1"/>
</dbReference>
<dbReference type="KEGG" id="bbae:FRD01_13785"/>
<reference evidence="1 2" key="1">
    <citation type="submission" date="2019-08" db="EMBL/GenBank/DDBJ databases">
        <authorList>
            <person name="Liang Q."/>
        </authorList>
    </citation>
    <scope>NUCLEOTIDE SEQUENCE [LARGE SCALE GENOMIC DNA]</scope>
    <source>
        <strain evidence="1 2">V1718</strain>
    </source>
</reference>
<proteinExistence type="predicted"/>